<dbReference type="CDD" id="cd02520">
    <property type="entry name" value="Glucosylceramide_synthase"/>
    <property type="match status" value="1"/>
</dbReference>
<protein>
    <submittedName>
        <fullName evidence="9">Bacteriohopanetetrol glucosamine biosynthesis glycosyltransferase HpnI</fullName>
    </submittedName>
</protein>
<evidence type="ECO:0000256" key="4">
    <source>
        <dbReference type="ARBA" id="ARBA00022676"/>
    </source>
</evidence>
<dbReference type="Gene3D" id="3.90.550.10">
    <property type="entry name" value="Spore Coat Polysaccharide Biosynthesis Protein SpsA, Chain A"/>
    <property type="match status" value="1"/>
</dbReference>
<dbReference type="InterPro" id="IPR017835">
    <property type="entry name" value="Hopen-assoc_HpnI"/>
</dbReference>
<reference evidence="9 10" key="1">
    <citation type="submission" date="2020-06" db="EMBL/GenBank/DDBJ databases">
        <title>Description of novel acetic acid bacteria.</title>
        <authorList>
            <person name="Sombolestani A."/>
        </authorList>
    </citation>
    <scope>NUCLEOTIDE SEQUENCE [LARGE SCALE GENOMIC DNA]</scope>
    <source>
        <strain evidence="9 10">LMG 31431</strain>
    </source>
</reference>
<dbReference type="PANTHER" id="PTHR12726">
    <property type="entry name" value="CERAMIDE GLUCOSYLTRANSFERASE"/>
    <property type="match status" value="1"/>
</dbReference>
<dbReference type="NCBIfam" id="TIGR03472">
    <property type="entry name" value="HpnI"/>
    <property type="match status" value="1"/>
</dbReference>
<keyword evidence="6" id="KW-0812">Transmembrane</keyword>
<evidence type="ECO:0000256" key="5">
    <source>
        <dbReference type="ARBA" id="ARBA00022679"/>
    </source>
</evidence>
<name>A0A7Y7M5F7_9PROT</name>
<organism evidence="9 10">
    <name type="scientific">Nguyenibacter vanlangensis</name>
    <dbReference type="NCBI Taxonomy" id="1216886"/>
    <lineage>
        <taxon>Bacteria</taxon>
        <taxon>Pseudomonadati</taxon>
        <taxon>Pseudomonadota</taxon>
        <taxon>Alphaproteobacteria</taxon>
        <taxon>Acetobacterales</taxon>
        <taxon>Acetobacteraceae</taxon>
        <taxon>Nguyenibacter</taxon>
    </lineage>
</organism>
<dbReference type="InterPro" id="IPR029044">
    <property type="entry name" value="Nucleotide-diphossugar_trans"/>
</dbReference>
<dbReference type="Proteomes" id="UP000534870">
    <property type="component" value="Unassembled WGS sequence"/>
</dbReference>
<accession>A0A7Y7M5F7</accession>
<dbReference type="EMBL" id="JABXXP010000266">
    <property type="protein sequence ID" value="NVN11845.1"/>
    <property type="molecule type" value="Genomic_DNA"/>
</dbReference>
<gene>
    <name evidence="9" type="primary">hpnI</name>
    <name evidence="9" type="ORF">HUK84_12085</name>
</gene>
<dbReference type="RefSeq" id="WP_176640514.1">
    <property type="nucleotide sequence ID" value="NZ_JABXXP010000266.1"/>
</dbReference>
<evidence type="ECO:0000256" key="7">
    <source>
        <dbReference type="ARBA" id="ARBA00022989"/>
    </source>
</evidence>
<dbReference type="GO" id="GO:0016020">
    <property type="term" value="C:membrane"/>
    <property type="evidence" value="ECO:0007669"/>
    <property type="project" value="UniProtKB-SubCell"/>
</dbReference>
<dbReference type="GO" id="GO:0006679">
    <property type="term" value="P:glucosylceramide biosynthetic process"/>
    <property type="evidence" value="ECO:0007669"/>
    <property type="project" value="TreeGrafter"/>
</dbReference>
<evidence type="ECO:0000256" key="8">
    <source>
        <dbReference type="ARBA" id="ARBA00023136"/>
    </source>
</evidence>
<evidence type="ECO:0000256" key="2">
    <source>
        <dbReference type="ARBA" id="ARBA00004760"/>
    </source>
</evidence>
<comment type="pathway">
    <text evidence="2">Lipid metabolism; sphingolipid metabolism.</text>
</comment>
<comment type="pathway">
    <text evidence="3">Sphingolipid metabolism.</text>
</comment>
<comment type="caution">
    <text evidence="9">The sequence shown here is derived from an EMBL/GenBank/DDBJ whole genome shotgun (WGS) entry which is preliminary data.</text>
</comment>
<proteinExistence type="predicted"/>
<dbReference type="GO" id="GO:0008120">
    <property type="term" value="F:ceramide glucosyltransferase activity"/>
    <property type="evidence" value="ECO:0007669"/>
    <property type="project" value="TreeGrafter"/>
</dbReference>
<comment type="subcellular location">
    <subcellularLocation>
        <location evidence="1">Membrane</location>
        <topology evidence="1">Multi-pass membrane protein</topology>
    </subcellularLocation>
</comment>
<keyword evidence="5 9" id="KW-0808">Transferase</keyword>
<evidence type="ECO:0000256" key="6">
    <source>
        <dbReference type="ARBA" id="ARBA00022692"/>
    </source>
</evidence>
<evidence type="ECO:0000256" key="3">
    <source>
        <dbReference type="ARBA" id="ARBA00004991"/>
    </source>
</evidence>
<dbReference type="SUPFAM" id="SSF53448">
    <property type="entry name" value="Nucleotide-diphospho-sugar transferases"/>
    <property type="match status" value="1"/>
</dbReference>
<dbReference type="InterPro" id="IPR025993">
    <property type="entry name" value="Ceramide_glucosylTrfase"/>
</dbReference>
<keyword evidence="7" id="KW-1133">Transmembrane helix</keyword>
<evidence type="ECO:0000313" key="10">
    <source>
        <dbReference type="Proteomes" id="UP000534870"/>
    </source>
</evidence>
<evidence type="ECO:0000256" key="1">
    <source>
        <dbReference type="ARBA" id="ARBA00004141"/>
    </source>
</evidence>
<dbReference type="AlphaFoldDB" id="A0A7Y7M5F7"/>
<keyword evidence="4" id="KW-0328">Glycosyltransferase</keyword>
<evidence type="ECO:0000313" key="9">
    <source>
        <dbReference type="EMBL" id="NVN11845.1"/>
    </source>
</evidence>
<keyword evidence="8" id="KW-0472">Membrane</keyword>
<sequence>MFAPLHALVSPAGLATLVAAAGCMQAALGTGLVARFRWNERHVPAGDALPPVTILKPLHGDEPLLEEALESFCTQDYPYLQIVFGVQDAGDPAIAIVQRLRARHPGVAIDLVIDPTYHGVNRKIGNLINMLPRARHDVLVISDSDIHVAPDYLRHVVHALAQPGVGLATTLYAGLPATPSMARLLAACHINHNFLPGVMLSRYLGRQDCLGATMALRRETLEHIGGLPALVHHVADDAMLGRLVRERGLEIAIASCMTWTTVGEPGLGDVLTHELRWGRTVKTLEPAGYAASAIQLPLFWAALAVLLQPHARWSWGVFLAVWFSRAVTAFVMDRLLAQRSLLPLLMLPVRDWISAGVMVGSVSGTRVAWRGQTMHLAPHSVMTPPSHPVAPGE</sequence>
<dbReference type="Pfam" id="PF13506">
    <property type="entry name" value="Glyco_transf_21"/>
    <property type="match status" value="1"/>
</dbReference>
<dbReference type="PANTHER" id="PTHR12726:SF0">
    <property type="entry name" value="CERAMIDE GLUCOSYLTRANSFERASE"/>
    <property type="match status" value="1"/>
</dbReference>